<evidence type="ECO:0000256" key="1">
    <source>
        <dbReference type="ARBA" id="ARBA00004651"/>
    </source>
</evidence>
<sequence>MILLIGSLQLGLLYSIMVMGIYLSFRILNIPDLTAEGSFTFGVATAALLAVSGHPILGLVLAALAGGAAGCVTGLLQTKLGIHPVLTGILTMSGLYSVNTAVLGGSPNLSLIGKNTIFTMAAQTLPGLGKEGARLLTAAVFAAALVFILTVFFKTRLGLSIRATGDNVEMVKASSINVDRMKIVALALGNALIALCGGLIAQYQSFADINSGVGILVVGLASVVIGEAFFGRRSLALGFLSAVFGSVVYRYIIALATKADWFPAYMLKLVSAVIVALALAIPAIRSWKERSDIRRKGRVHGSHA</sequence>
<dbReference type="InterPro" id="IPR001851">
    <property type="entry name" value="ABC_transp_permease"/>
</dbReference>
<dbReference type="GO" id="GO:0005886">
    <property type="term" value="C:plasma membrane"/>
    <property type="evidence" value="ECO:0007669"/>
    <property type="project" value="UniProtKB-SubCell"/>
</dbReference>
<protein>
    <submittedName>
        <fullName evidence="7">ABC transporter permease</fullName>
    </submittedName>
</protein>
<evidence type="ECO:0000313" key="8">
    <source>
        <dbReference type="Proteomes" id="UP000823863"/>
    </source>
</evidence>
<organism evidence="7 8">
    <name type="scientific">Candidatus Enterocloster excrementigallinarum</name>
    <dbReference type="NCBI Taxonomy" id="2838558"/>
    <lineage>
        <taxon>Bacteria</taxon>
        <taxon>Bacillati</taxon>
        <taxon>Bacillota</taxon>
        <taxon>Clostridia</taxon>
        <taxon>Lachnospirales</taxon>
        <taxon>Lachnospiraceae</taxon>
        <taxon>Enterocloster</taxon>
    </lineage>
</organism>
<feature type="transmembrane region" description="Helical" evidence="6">
    <location>
        <begin position="209"/>
        <end position="230"/>
    </location>
</feature>
<evidence type="ECO:0000313" key="7">
    <source>
        <dbReference type="EMBL" id="HJC67970.1"/>
    </source>
</evidence>
<dbReference type="EMBL" id="DWWB01000088">
    <property type="protein sequence ID" value="HJC67970.1"/>
    <property type="molecule type" value="Genomic_DNA"/>
</dbReference>
<feature type="transmembrane region" description="Helical" evidence="6">
    <location>
        <begin position="12"/>
        <end position="29"/>
    </location>
</feature>
<dbReference type="PANTHER" id="PTHR32196:SF69">
    <property type="entry name" value="BRANCHED-CHAIN AMINO ACID TRANSPORT SYSTEM, PERMEASE PROTEIN"/>
    <property type="match status" value="1"/>
</dbReference>
<evidence type="ECO:0000256" key="6">
    <source>
        <dbReference type="SAM" id="Phobius"/>
    </source>
</evidence>
<dbReference type="CDD" id="cd06574">
    <property type="entry name" value="TM_PBP1_branched-chain-AA_like"/>
    <property type="match status" value="1"/>
</dbReference>
<keyword evidence="5 6" id="KW-0472">Membrane</keyword>
<dbReference type="Proteomes" id="UP000823863">
    <property type="component" value="Unassembled WGS sequence"/>
</dbReference>
<gene>
    <name evidence="7" type="ORF">H9931_14880</name>
</gene>
<comment type="caution">
    <text evidence="7">The sequence shown here is derived from an EMBL/GenBank/DDBJ whole genome shotgun (WGS) entry which is preliminary data.</text>
</comment>
<evidence type="ECO:0000256" key="2">
    <source>
        <dbReference type="ARBA" id="ARBA00022475"/>
    </source>
</evidence>
<dbReference type="AlphaFoldDB" id="A0A9D2PXU4"/>
<reference evidence="7" key="1">
    <citation type="journal article" date="2021" name="PeerJ">
        <title>Extensive microbial diversity within the chicken gut microbiome revealed by metagenomics and culture.</title>
        <authorList>
            <person name="Gilroy R."/>
            <person name="Ravi A."/>
            <person name="Getino M."/>
            <person name="Pursley I."/>
            <person name="Horton D.L."/>
            <person name="Alikhan N.F."/>
            <person name="Baker D."/>
            <person name="Gharbi K."/>
            <person name="Hall N."/>
            <person name="Watson M."/>
            <person name="Adriaenssens E.M."/>
            <person name="Foster-Nyarko E."/>
            <person name="Jarju S."/>
            <person name="Secka A."/>
            <person name="Antonio M."/>
            <person name="Oren A."/>
            <person name="Chaudhuri R.R."/>
            <person name="La Ragione R."/>
            <person name="Hildebrand F."/>
            <person name="Pallen M.J."/>
        </authorList>
    </citation>
    <scope>NUCLEOTIDE SEQUENCE</scope>
    <source>
        <strain evidence="7">CHK198-12963</strain>
    </source>
</reference>
<dbReference type="GO" id="GO:0022857">
    <property type="term" value="F:transmembrane transporter activity"/>
    <property type="evidence" value="ECO:0007669"/>
    <property type="project" value="InterPro"/>
</dbReference>
<keyword evidence="3 6" id="KW-0812">Transmembrane</keyword>
<dbReference type="Pfam" id="PF02653">
    <property type="entry name" value="BPD_transp_2"/>
    <property type="match status" value="1"/>
</dbReference>
<feature type="transmembrane region" description="Helical" evidence="6">
    <location>
        <begin position="135"/>
        <end position="153"/>
    </location>
</feature>
<name>A0A9D2PXU4_9FIRM</name>
<dbReference type="PANTHER" id="PTHR32196">
    <property type="entry name" value="ABC TRANSPORTER PERMEASE PROTEIN YPHD-RELATED-RELATED"/>
    <property type="match status" value="1"/>
</dbReference>
<feature type="transmembrane region" description="Helical" evidence="6">
    <location>
        <begin position="80"/>
        <end position="98"/>
    </location>
</feature>
<feature type="transmembrane region" description="Helical" evidence="6">
    <location>
        <begin position="265"/>
        <end position="284"/>
    </location>
</feature>
<evidence type="ECO:0000256" key="5">
    <source>
        <dbReference type="ARBA" id="ARBA00023136"/>
    </source>
</evidence>
<keyword evidence="2" id="KW-1003">Cell membrane</keyword>
<feature type="transmembrane region" description="Helical" evidence="6">
    <location>
        <begin position="41"/>
        <end position="68"/>
    </location>
</feature>
<reference evidence="7" key="2">
    <citation type="submission" date="2021-04" db="EMBL/GenBank/DDBJ databases">
        <authorList>
            <person name="Gilroy R."/>
        </authorList>
    </citation>
    <scope>NUCLEOTIDE SEQUENCE</scope>
    <source>
        <strain evidence="7">CHK198-12963</strain>
    </source>
</reference>
<evidence type="ECO:0000256" key="3">
    <source>
        <dbReference type="ARBA" id="ARBA00022692"/>
    </source>
</evidence>
<keyword evidence="4 6" id="KW-1133">Transmembrane helix</keyword>
<evidence type="ECO:0000256" key="4">
    <source>
        <dbReference type="ARBA" id="ARBA00022989"/>
    </source>
</evidence>
<feature type="transmembrane region" description="Helical" evidence="6">
    <location>
        <begin position="235"/>
        <end position="253"/>
    </location>
</feature>
<comment type="subcellular location">
    <subcellularLocation>
        <location evidence="1">Cell membrane</location>
        <topology evidence="1">Multi-pass membrane protein</topology>
    </subcellularLocation>
</comment>
<feature type="transmembrane region" description="Helical" evidence="6">
    <location>
        <begin position="183"/>
        <end position="203"/>
    </location>
</feature>
<accession>A0A9D2PXU4</accession>
<proteinExistence type="predicted"/>